<comment type="caution">
    <text evidence="9">The sequence shown here is derived from an EMBL/GenBank/DDBJ whole genome shotgun (WGS) entry which is preliminary data.</text>
</comment>
<gene>
    <name evidence="9" type="ORF">ACKQTC_08780</name>
</gene>
<keyword evidence="4 7" id="KW-0812">Transmembrane</keyword>
<dbReference type="Proteomes" id="UP001631949">
    <property type="component" value="Unassembled WGS sequence"/>
</dbReference>
<evidence type="ECO:0000256" key="5">
    <source>
        <dbReference type="ARBA" id="ARBA00022989"/>
    </source>
</evidence>
<evidence type="ECO:0000313" key="9">
    <source>
        <dbReference type="EMBL" id="MFM9414459.1"/>
    </source>
</evidence>
<feature type="transmembrane region" description="Helical" evidence="7">
    <location>
        <begin position="256"/>
        <end position="279"/>
    </location>
</feature>
<dbReference type="Gene3D" id="1.10.3720.10">
    <property type="entry name" value="MetI-like"/>
    <property type="match status" value="1"/>
</dbReference>
<dbReference type="InterPro" id="IPR000515">
    <property type="entry name" value="MetI-like"/>
</dbReference>
<feature type="transmembrane region" description="Helical" evidence="7">
    <location>
        <begin position="72"/>
        <end position="94"/>
    </location>
</feature>
<comment type="similarity">
    <text evidence="7">Belongs to the binding-protein-dependent transport system permease family.</text>
</comment>
<feature type="transmembrane region" description="Helical" evidence="7">
    <location>
        <begin position="202"/>
        <end position="223"/>
    </location>
</feature>
<sequence length="291" mass="32560">MDKKMSPGEFIAYILTPALPLIVFWFIPLFVCLYISFTDWDYISPDYNIVALENYSNILTNQAFYSALKNTLFFGLGTVIPTLAIGFLLAVLLYRNVKGKPLFQAFLFSPWVTPMVAMSIVWSWMYRPEGLINVLLGKFGIDPIMWLSSSTWALPAVMLVTIWKNAGWAMIFYADALSKIPEALYEVGHLEGANQWQKITRILLPMVSGTTFFLAIVSLIDAIQAYDQISVLTQGGPAGASRTLLYLYYQYAFEQFNVGTATALAVIIVLLTAVLAVAMKLVNNRISHMEG</sequence>
<evidence type="ECO:0000256" key="4">
    <source>
        <dbReference type="ARBA" id="ARBA00022692"/>
    </source>
</evidence>
<dbReference type="PROSITE" id="PS50928">
    <property type="entry name" value="ABC_TM1"/>
    <property type="match status" value="1"/>
</dbReference>
<keyword evidence="6 7" id="KW-0472">Membrane</keyword>
<dbReference type="PANTHER" id="PTHR30193:SF37">
    <property type="entry name" value="INNER MEMBRANE ABC TRANSPORTER PERMEASE PROTEIN YCJO"/>
    <property type="match status" value="1"/>
</dbReference>
<accession>A0ABW9H0T4</accession>
<dbReference type="Pfam" id="PF00528">
    <property type="entry name" value="BPD_transp_1"/>
    <property type="match status" value="1"/>
</dbReference>
<feature type="transmembrane region" description="Helical" evidence="7">
    <location>
        <begin position="12"/>
        <end position="37"/>
    </location>
</feature>
<feature type="transmembrane region" description="Helical" evidence="7">
    <location>
        <begin position="144"/>
        <end position="163"/>
    </location>
</feature>
<keyword evidence="2 7" id="KW-0813">Transport</keyword>
<comment type="subcellular location">
    <subcellularLocation>
        <location evidence="1 7">Cell membrane</location>
        <topology evidence="1 7">Multi-pass membrane protein</topology>
    </subcellularLocation>
</comment>
<evidence type="ECO:0000259" key="8">
    <source>
        <dbReference type="PROSITE" id="PS50928"/>
    </source>
</evidence>
<proteinExistence type="inferred from homology"/>
<dbReference type="PANTHER" id="PTHR30193">
    <property type="entry name" value="ABC TRANSPORTER PERMEASE PROTEIN"/>
    <property type="match status" value="1"/>
</dbReference>
<dbReference type="CDD" id="cd06261">
    <property type="entry name" value="TM_PBP2"/>
    <property type="match status" value="1"/>
</dbReference>
<evidence type="ECO:0000256" key="1">
    <source>
        <dbReference type="ARBA" id="ARBA00004651"/>
    </source>
</evidence>
<organism evidence="9 10">
    <name type="scientific">Peptococcus simiae</name>
    <dbReference type="NCBI Taxonomy" id="1643805"/>
    <lineage>
        <taxon>Bacteria</taxon>
        <taxon>Bacillati</taxon>
        <taxon>Bacillota</taxon>
        <taxon>Clostridia</taxon>
        <taxon>Eubacteriales</taxon>
        <taxon>Peptococcaceae</taxon>
        <taxon>Peptococcus</taxon>
    </lineage>
</organism>
<keyword evidence="5 7" id="KW-1133">Transmembrane helix</keyword>
<keyword evidence="10" id="KW-1185">Reference proteome</keyword>
<evidence type="ECO:0000313" key="10">
    <source>
        <dbReference type="Proteomes" id="UP001631949"/>
    </source>
</evidence>
<evidence type="ECO:0000256" key="7">
    <source>
        <dbReference type="RuleBase" id="RU363032"/>
    </source>
</evidence>
<keyword evidence="3" id="KW-1003">Cell membrane</keyword>
<dbReference type="InterPro" id="IPR035906">
    <property type="entry name" value="MetI-like_sf"/>
</dbReference>
<protein>
    <submittedName>
        <fullName evidence="9">Carbohydrate ABC transporter permease</fullName>
    </submittedName>
</protein>
<dbReference type="SUPFAM" id="SSF161098">
    <property type="entry name" value="MetI-like"/>
    <property type="match status" value="1"/>
</dbReference>
<dbReference type="EMBL" id="JBJUVG010000018">
    <property type="protein sequence ID" value="MFM9414459.1"/>
    <property type="molecule type" value="Genomic_DNA"/>
</dbReference>
<feature type="domain" description="ABC transmembrane type-1" evidence="8">
    <location>
        <begin position="68"/>
        <end position="279"/>
    </location>
</feature>
<dbReference type="RefSeq" id="WP_408978064.1">
    <property type="nucleotide sequence ID" value="NZ_JBJUVG010000018.1"/>
</dbReference>
<evidence type="ECO:0000256" key="3">
    <source>
        <dbReference type="ARBA" id="ARBA00022475"/>
    </source>
</evidence>
<evidence type="ECO:0000256" key="2">
    <source>
        <dbReference type="ARBA" id="ARBA00022448"/>
    </source>
</evidence>
<dbReference type="InterPro" id="IPR051393">
    <property type="entry name" value="ABC_transporter_permease"/>
</dbReference>
<feature type="transmembrane region" description="Helical" evidence="7">
    <location>
        <begin position="106"/>
        <end position="124"/>
    </location>
</feature>
<reference evidence="9 10" key="1">
    <citation type="journal article" date="2016" name="Int. J. Syst. Evol. Microbiol.">
        <title>Peptococcus simiae sp. nov., isolated from rhesus macaque faeces and emended description of the genus Peptococcus.</title>
        <authorList>
            <person name="Shkoporov A.N."/>
            <person name="Efimov B.A."/>
            <person name="Kondova I."/>
            <person name="Ouwerling B."/>
            <person name="Chaplin A.V."/>
            <person name="Shcherbakova V.A."/>
            <person name="Langermans J.A.M."/>
        </authorList>
    </citation>
    <scope>NUCLEOTIDE SEQUENCE [LARGE SCALE GENOMIC DNA]</scope>
    <source>
        <strain evidence="9 10">M108</strain>
    </source>
</reference>
<name>A0ABW9H0T4_9FIRM</name>
<evidence type="ECO:0000256" key="6">
    <source>
        <dbReference type="ARBA" id="ARBA00023136"/>
    </source>
</evidence>